<sequence>MSDATEFASRFAAQWNEPDAELRRASIAELWAKDCAHFTDTREFRGHEAMFDRITEAYEQFVGTGKYQFVSAGNAVGHHDGIKFNWHMVSSADGTIAAVGFDFVVLDADGRIGLDYQFNEPS</sequence>
<dbReference type="InterPro" id="IPR032710">
    <property type="entry name" value="NTF2-like_dom_sf"/>
</dbReference>
<accession>A0A5B2WVH7</accession>
<dbReference type="Gene3D" id="3.10.450.50">
    <property type="match status" value="1"/>
</dbReference>
<evidence type="ECO:0000313" key="2">
    <source>
        <dbReference type="Proteomes" id="UP000323454"/>
    </source>
</evidence>
<reference evidence="1 2" key="2">
    <citation type="submission" date="2019-09" db="EMBL/GenBank/DDBJ databases">
        <authorList>
            <person name="Jin C."/>
        </authorList>
    </citation>
    <scope>NUCLEOTIDE SEQUENCE [LARGE SCALE GENOMIC DNA]</scope>
    <source>
        <strain evidence="1 2">AN110305</strain>
    </source>
</reference>
<keyword evidence="2" id="KW-1185">Reference proteome</keyword>
<dbReference type="OrthoDB" id="8722217at2"/>
<dbReference type="SUPFAM" id="SSF54427">
    <property type="entry name" value="NTF2-like"/>
    <property type="match status" value="1"/>
</dbReference>
<gene>
    <name evidence="1" type="ORF">F0L68_32065</name>
</gene>
<reference evidence="1 2" key="1">
    <citation type="submission" date="2019-09" db="EMBL/GenBank/DDBJ databases">
        <title>Goodfellowia gen. nov., a new genus of the Pseudonocardineae related to Actinoalloteichus, containing Goodfellowia coeruleoviolacea gen. nov., comb. nov. gen. nov., comb. nov.</title>
        <authorList>
            <person name="Labeda D."/>
        </authorList>
    </citation>
    <scope>NUCLEOTIDE SEQUENCE [LARGE SCALE GENOMIC DNA]</scope>
    <source>
        <strain evidence="1 2">AN110305</strain>
    </source>
</reference>
<protein>
    <recommendedName>
        <fullName evidence="3">SnoaL-like domain-containing protein</fullName>
    </recommendedName>
</protein>
<evidence type="ECO:0008006" key="3">
    <source>
        <dbReference type="Google" id="ProtNLM"/>
    </source>
</evidence>
<proteinExistence type="predicted"/>
<organism evidence="1 2">
    <name type="scientific">Solihabitans fulvus</name>
    <dbReference type="NCBI Taxonomy" id="1892852"/>
    <lineage>
        <taxon>Bacteria</taxon>
        <taxon>Bacillati</taxon>
        <taxon>Actinomycetota</taxon>
        <taxon>Actinomycetes</taxon>
        <taxon>Pseudonocardiales</taxon>
        <taxon>Pseudonocardiaceae</taxon>
        <taxon>Solihabitans</taxon>
    </lineage>
</organism>
<name>A0A5B2WVH7_9PSEU</name>
<comment type="caution">
    <text evidence="1">The sequence shown here is derived from an EMBL/GenBank/DDBJ whole genome shotgun (WGS) entry which is preliminary data.</text>
</comment>
<dbReference type="AlphaFoldDB" id="A0A5B2WVH7"/>
<dbReference type="Proteomes" id="UP000323454">
    <property type="component" value="Unassembled WGS sequence"/>
</dbReference>
<dbReference type="RefSeq" id="WP_149853601.1">
    <property type="nucleotide sequence ID" value="NZ_VUOB01000064.1"/>
</dbReference>
<evidence type="ECO:0000313" key="1">
    <source>
        <dbReference type="EMBL" id="KAA2253907.1"/>
    </source>
</evidence>
<dbReference type="EMBL" id="VUOB01000064">
    <property type="protein sequence ID" value="KAA2253907.1"/>
    <property type="molecule type" value="Genomic_DNA"/>
</dbReference>